<evidence type="ECO:0008006" key="3">
    <source>
        <dbReference type="Google" id="ProtNLM"/>
    </source>
</evidence>
<sequence>MQNDIETSHPLNALEGILLTKSAILRRKMAKNILVEAQIRARKIIKQAQAEAEVLHHQAYTQGYEKGIVSAAEAVVGYIEDYQSLSHQLYQELQLEVKNMLSGILHQDEVFLALLDNWLHELRVEDTPQSLHLLLPATMNQGSKELTGLLERIWKGPVVIDYHAERRFVMKYKDQLAEFIPDEFIDSEMPKLLGAKSLRESCGKLSESGLQRLRTVLTRQLDNSPQDLPVNDA</sequence>
<reference evidence="1" key="1">
    <citation type="submission" date="2023-06" db="EMBL/GenBank/DDBJ databases">
        <authorList>
            <person name="Polev D.E."/>
            <person name="Saitova A.T."/>
            <person name="Bogumilchik E.A."/>
            <person name="Kokorina G.I."/>
            <person name="Voskresenskaia E.A."/>
        </authorList>
    </citation>
    <scope>NUCLEOTIDE SEQUENCE</scope>
    <source>
        <strain evidence="1">2145 StPb PI</strain>
    </source>
</reference>
<comment type="caution">
    <text evidence="1">The sequence shown here is derived from an EMBL/GenBank/DDBJ whole genome shotgun (WGS) entry which is preliminary data.</text>
</comment>
<gene>
    <name evidence="1" type="ORF">QVN42_01925</name>
</gene>
<dbReference type="EMBL" id="JAUEHU010000001">
    <property type="protein sequence ID" value="MDN0086161.1"/>
    <property type="molecule type" value="Genomic_DNA"/>
</dbReference>
<protein>
    <recommendedName>
        <fullName evidence="3">Oxygen-regulated invasion protein OrgB</fullName>
    </recommendedName>
</protein>
<dbReference type="AlphaFoldDB" id="A0AAW7K5U1"/>
<dbReference type="Proteomes" id="UP001167864">
    <property type="component" value="Unassembled WGS sequence"/>
</dbReference>
<proteinExistence type="predicted"/>
<organism evidence="1 2">
    <name type="scientific">Yersinia nurmii</name>
    <dbReference type="NCBI Taxonomy" id="685706"/>
    <lineage>
        <taxon>Bacteria</taxon>
        <taxon>Pseudomonadati</taxon>
        <taxon>Pseudomonadota</taxon>
        <taxon>Gammaproteobacteria</taxon>
        <taxon>Enterobacterales</taxon>
        <taxon>Yersiniaceae</taxon>
        <taxon>Yersinia</taxon>
    </lineage>
</organism>
<accession>A0AAW7K5U1</accession>
<dbReference type="RefSeq" id="WP_289817546.1">
    <property type="nucleotide sequence ID" value="NZ_JAUEHU010000001.1"/>
</dbReference>
<evidence type="ECO:0000313" key="1">
    <source>
        <dbReference type="EMBL" id="MDN0086161.1"/>
    </source>
</evidence>
<evidence type="ECO:0000313" key="2">
    <source>
        <dbReference type="Proteomes" id="UP001167864"/>
    </source>
</evidence>
<name>A0AAW7K5U1_9GAMM</name>